<proteinExistence type="predicted"/>
<dbReference type="InterPro" id="IPR011105">
    <property type="entry name" value="Cell_wall_hydrolase_SleB"/>
</dbReference>
<name>A0ABY7C1M7_9HYPH</name>
<keyword evidence="2" id="KW-0378">Hydrolase</keyword>
<dbReference type="InterPro" id="IPR042047">
    <property type="entry name" value="SleB_dom1"/>
</dbReference>
<accession>A0ABY7C1M7</accession>
<gene>
    <name evidence="2" type="ORF">OH818_02810</name>
</gene>
<dbReference type="Proteomes" id="UP001164020">
    <property type="component" value="Chromosome"/>
</dbReference>
<evidence type="ECO:0000313" key="2">
    <source>
        <dbReference type="EMBL" id="WAP69255.1"/>
    </source>
</evidence>
<evidence type="ECO:0000313" key="3">
    <source>
        <dbReference type="Proteomes" id="UP001164020"/>
    </source>
</evidence>
<keyword evidence="3" id="KW-1185">Reference proteome</keyword>
<feature type="domain" description="Cell wall hydrolase SleB" evidence="1">
    <location>
        <begin position="254"/>
        <end position="364"/>
    </location>
</feature>
<reference evidence="2" key="1">
    <citation type="submission" date="2022-12" db="EMBL/GenBank/DDBJ databases">
        <title>Jiella pelagia sp. nov., isolated from phosphonate enriched culture of Northwest Pacific surface seawater.</title>
        <authorList>
            <person name="Shin D.Y."/>
            <person name="Hwang C.Y."/>
        </authorList>
    </citation>
    <scope>NUCLEOTIDE SEQUENCE</scope>
    <source>
        <strain evidence="2">HL-NP1</strain>
    </source>
</reference>
<dbReference type="Pfam" id="PF07486">
    <property type="entry name" value="Hydrolase_2"/>
    <property type="match status" value="1"/>
</dbReference>
<organism evidence="2 3">
    <name type="scientific">Jiella pelagia</name>
    <dbReference type="NCBI Taxonomy" id="2986949"/>
    <lineage>
        <taxon>Bacteria</taxon>
        <taxon>Pseudomonadati</taxon>
        <taxon>Pseudomonadota</taxon>
        <taxon>Alphaproteobacteria</taxon>
        <taxon>Hyphomicrobiales</taxon>
        <taxon>Aurantimonadaceae</taxon>
        <taxon>Jiella</taxon>
    </lineage>
</organism>
<sequence length="371" mass="39946">MVGTMLAGASFTRIDHQDITRLVDGPDVAGRAHAFLVPNSLGQMSAVDLAYSTEEGARVTAERQAAEAMAQRMALVAEGDEPRIQRGGKAGRVVVRSAANEMSRFRLAAGSVFDGKGIVGPRIAGGEARIRTAFAKLSASTRDSVAIAASFQLKGPPKFDKRKESGQAAEDKVMLASLKPSDDTGALGYAPTDGGVGGRASSMFERVLKDQPEAFVPPIGEDDHAWAAKPLPKEAYSESEQTCLANGIYFEARGESSEGQAAVAQVILNRVRNPAYPNSICGVVYQNKNWRNRCQFSFACDGQKDRIRDAGAFTRAEAIAKKVTGGEIWISEVGSATHYHANYVRPRWARAMEKVDKIGTHIFYRTYNGGL</sequence>
<evidence type="ECO:0000259" key="1">
    <source>
        <dbReference type="Pfam" id="PF07486"/>
    </source>
</evidence>
<dbReference type="GO" id="GO:0016787">
    <property type="term" value="F:hydrolase activity"/>
    <property type="evidence" value="ECO:0007669"/>
    <property type="project" value="UniProtKB-KW"/>
</dbReference>
<dbReference type="Gene3D" id="1.10.10.2520">
    <property type="entry name" value="Cell wall hydrolase SleB, domain 1"/>
    <property type="match status" value="1"/>
</dbReference>
<protein>
    <submittedName>
        <fullName evidence="2">Cell wall hydrolase</fullName>
    </submittedName>
</protein>
<dbReference type="EMBL" id="CP114029">
    <property type="protein sequence ID" value="WAP69255.1"/>
    <property type="molecule type" value="Genomic_DNA"/>
</dbReference>